<evidence type="ECO:0000259" key="1">
    <source>
        <dbReference type="Pfam" id="PF12647"/>
    </source>
</evidence>
<protein>
    <submittedName>
        <fullName evidence="2">RNHCP domain-containing protein</fullName>
    </submittedName>
</protein>
<organism evidence="2 3">
    <name type="scientific">Sporosarcina saromensis</name>
    <dbReference type="NCBI Taxonomy" id="359365"/>
    <lineage>
        <taxon>Bacteria</taxon>
        <taxon>Bacillati</taxon>
        <taxon>Bacillota</taxon>
        <taxon>Bacilli</taxon>
        <taxon>Bacillales</taxon>
        <taxon>Caryophanaceae</taxon>
        <taxon>Sporosarcina</taxon>
    </lineage>
</organism>
<gene>
    <name evidence="2" type="ORF">QT711_09000</name>
</gene>
<reference evidence="2 3" key="1">
    <citation type="submission" date="2023-06" db="EMBL/GenBank/DDBJ databases">
        <title>Sporosarcina sp. nov., isolated from Korean traditional fermented seafood 'Jeotgal'.</title>
        <authorList>
            <person name="Yang A.I."/>
            <person name="Shin N.-R."/>
        </authorList>
    </citation>
    <scope>NUCLEOTIDE SEQUENCE [LARGE SCALE GENOMIC DNA]</scope>
    <source>
        <strain evidence="2 3">KCTC13119</strain>
    </source>
</reference>
<dbReference type="Proteomes" id="UP001282284">
    <property type="component" value="Unassembled WGS sequence"/>
</dbReference>
<dbReference type="RefSeq" id="WP_317943611.1">
    <property type="nucleotide sequence ID" value="NZ_JAUBDI010000007.1"/>
</dbReference>
<dbReference type="EMBL" id="JAUBDI010000007">
    <property type="protein sequence ID" value="MDW0113326.1"/>
    <property type="molecule type" value="Genomic_DNA"/>
</dbReference>
<feature type="domain" description="RNHCP" evidence="1">
    <location>
        <begin position="8"/>
        <end position="91"/>
    </location>
</feature>
<evidence type="ECO:0000313" key="2">
    <source>
        <dbReference type="EMBL" id="MDW0113326.1"/>
    </source>
</evidence>
<proteinExistence type="predicted"/>
<dbReference type="Pfam" id="PF12647">
    <property type="entry name" value="RNHCP"/>
    <property type="match status" value="1"/>
</dbReference>
<name>A0ABU4G8M4_9BACL</name>
<sequence length="107" mass="12086">MSRLTENTAFQCENCGARVMPLTNGSFRNHCPFCLFSKHLDDHPGDRSSICSGLMRPIRLDYSGKKGYQIVHECLKCGKLQRNKVARDTVQEDNILSLMTTTAYSLN</sequence>
<comment type="caution">
    <text evidence="2">The sequence shown here is derived from an EMBL/GenBank/DDBJ whole genome shotgun (WGS) entry which is preliminary data.</text>
</comment>
<dbReference type="InterPro" id="IPR024439">
    <property type="entry name" value="RNHCP"/>
</dbReference>
<keyword evidence="3" id="KW-1185">Reference proteome</keyword>
<accession>A0ABU4G8M4</accession>
<evidence type="ECO:0000313" key="3">
    <source>
        <dbReference type="Proteomes" id="UP001282284"/>
    </source>
</evidence>